<sequence length="84" mass="8637">MLTAFLALLLAYSTHNLITGTAPVPRVLGLVLVHRSAGGARPGHALDLRSGDEVGTTAATEAARDRGGNAARPPLRPVGHHRAA</sequence>
<evidence type="ECO:0000313" key="2">
    <source>
        <dbReference type="EMBL" id="TDV44257.1"/>
    </source>
</evidence>
<proteinExistence type="predicted"/>
<gene>
    <name evidence="2" type="ORF">CLV71_114167</name>
</gene>
<comment type="caution">
    <text evidence="2">The sequence shown here is derived from an EMBL/GenBank/DDBJ whole genome shotgun (WGS) entry which is preliminary data.</text>
</comment>
<reference evidence="2 3" key="1">
    <citation type="submission" date="2019-03" db="EMBL/GenBank/DDBJ databases">
        <title>Genomic Encyclopedia of Archaeal and Bacterial Type Strains, Phase II (KMG-II): from individual species to whole genera.</title>
        <authorList>
            <person name="Goeker M."/>
        </authorList>
    </citation>
    <scope>NUCLEOTIDE SEQUENCE [LARGE SCALE GENOMIC DNA]</scope>
    <source>
        <strain evidence="2 3">DSM 45499</strain>
    </source>
</reference>
<feature type="region of interest" description="Disordered" evidence="1">
    <location>
        <begin position="39"/>
        <end position="84"/>
    </location>
</feature>
<dbReference type="EMBL" id="SOCP01000014">
    <property type="protein sequence ID" value="TDV44257.1"/>
    <property type="molecule type" value="Genomic_DNA"/>
</dbReference>
<keyword evidence="3" id="KW-1185">Reference proteome</keyword>
<protein>
    <submittedName>
        <fullName evidence="2">Uncharacterized protein</fullName>
    </submittedName>
</protein>
<organism evidence="2 3">
    <name type="scientific">Actinophytocola oryzae</name>
    <dbReference type="NCBI Taxonomy" id="502181"/>
    <lineage>
        <taxon>Bacteria</taxon>
        <taxon>Bacillati</taxon>
        <taxon>Actinomycetota</taxon>
        <taxon>Actinomycetes</taxon>
        <taxon>Pseudonocardiales</taxon>
        <taxon>Pseudonocardiaceae</taxon>
    </lineage>
</organism>
<evidence type="ECO:0000313" key="3">
    <source>
        <dbReference type="Proteomes" id="UP000294927"/>
    </source>
</evidence>
<evidence type="ECO:0000256" key="1">
    <source>
        <dbReference type="SAM" id="MobiDB-lite"/>
    </source>
</evidence>
<name>A0A4R7V6E6_9PSEU</name>
<dbReference type="Proteomes" id="UP000294927">
    <property type="component" value="Unassembled WGS sequence"/>
</dbReference>
<dbReference type="AlphaFoldDB" id="A0A4R7V6E6"/>
<accession>A0A4R7V6E6</accession>